<accession>A0A9N9VYR2</accession>
<dbReference type="InterPro" id="IPR019448">
    <property type="entry name" value="NT-C2"/>
</dbReference>
<reference evidence="3" key="1">
    <citation type="submission" date="2021-10" db="EMBL/GenBank/DDBJ databases">
        <authorList>
            <person name="Piombo E."/>
        </authorList>
    </citation>
    <scope>NUCLEOTIDE SEQUENCE</scope>
</reference>
<feature type="region of interest" description="Disordered" evidence="1">
    <location>
        <begin position="278"/>
        <end position="298"/>
    </location>
</feature>
<proteinExistence type="predicted"/>
<evidence type="ECO:0000313" key="3">
    <source>
        <dbReference type="EMBL" id="CAH0039310.1"/>
    </source>
</evidence>
<sequence>MTSSLANLRDLRSVGKARKPKFELHLKIYDLNNVPLVSGNSYIKWHLTHSIHAEHRGRTDKCPITNHRVDYALNKVVSHIRISVDKSNTLAECPIEFEVVQEFAITEKITLGTVKLNLSEYVEESEVLAKDSVTSPGRRRASSVGVSPGIVPPGVKGIKVGEKDKEVHDGVIRRYLMQESKINSTLKIGILMVQVDGERSFLAPPLKNAPAFGGIAGIVAGEQVEDDASPILSISKPRDATDLHDLYRRTLAASWHRLPSELAADECIEDIFAGGNGWKTKNDGGSTSDTEEDEYAGGTLRPADIRRLDQSHLHHPRDGGHILHRLHRRTHSGSSDQSSSTITGRNPRRQFPLGRDDGREVALDLSRTGSLASLAPTLDSERSRIEITKPTREISEDEVRDDMIAWRLPGGGLAF</sequence>
<dbReference type="PANTHER" id="PTHR21456">
    <property type="entry name" value="FAMILY WITH SEQUENCE SIMILARITY 102"/>
    <property type="match status" value="1"/>
</dbReference>
<dbReference type="Pfam" id="PF10358">
    <property type="entry name" value="NT-C2"/>
    <property type="match status" value="1"/>
</dbReference>
<dbReference type="PROSITE" id="PS51840">
    <property type="entry name" value="C2_NT"/>
    <property type="match status" value="1"/>
</dbReference>
<dbReference type="OrthoDB" id="3365224at2759"/>
<gene>
    <name evidence="3" type="ORF">CSOL1703_00003584</name>
</gene>
<feature type="region of interest" description="Disordered" evidence="1">
    <location>
        <begin position="329"/>
        <end position="356"/>
    </location>
</feature>
<protein>
    <recommendedName>
        <fullName evidence="2">C2 NT-type domain-containing protein</fullName>
    </recommendedName>
</protein>
<comment type="caution">
    <text evidence="3">The sequence shown here is derived from an EMBL/GenBank/DDBJ whole genome shotgun (WGS) entry which is preliminary data.</text>
</comment>
<dbReference type="EMBL" id="CABFOC020000002">
    <property type="protein sequence ID" value="CAH0039310.1"/>
    <property type="molecule type" value="Genomic_DNA"/>
</dbReference>
<evidence type="ECO:0000259" key="2">
    <source>
        <dbReference type="PROSITE" id="PS51840"/>
    </source>
</evidence>
<dbReference type="Proteomes" id="UP000775872">
    <property type="component" value="Unassembled WGS sequence"/>
</dbReference>
<keyword evidence="4" id="KW-1185">Reference proteome</keyword>
<dbReference type="PANTHER" id="PTHR21456:SF1">
    <property type="entry name" value="C2 NT-TYPE DOMAIN-CONTAINING PROTEIN"/>
    <property type="match status" value="1"/>
</dbReference>
<dbReference type="InterPro" id="IPR039931">
    <property type="entry name" value="EEIG1/2-like"/>
</dbReference>
<evidence type="ECO:0000256" key="1">
    <source>
        <dbReference type="SAM" id="MobiDB-lite"/>
    </source>
</evidence>
<dbReference type="AlphaFoldDB" id="A0A9N9VYR2"/>
<organism evidence="3 4">
    <name type="scientific">Clonostachys solani</name>
    <dbReference type="NCBI Taxonomy" id="160281"/>
    <lineage>
        <taxon>Eukaryota</taxon>
        <taxon>Fungi</taxon>
        <taxon>Dikarya</taxon>
        <taxon>Ascomycota</taxon>
        <taxon>Pezizomycotina</taxon>
        <taxon>Sordariomycetes</taxon>
        <taxon>Hypocreomycetidae</taxon>
        <taxon>Hypocreales</taxon>
        <taxon>Bionectriaceae</taxon>
        <taxon>Clonostachys</taxon>
    </lineage>
</organism>
<feature type="domain" description="C2 NT-type" evidence="2">
    <location>
        <begin position="12"/>
        <end position="194"/>
    </location>
</feature>
<evidence type="ECO:0000313" key="4">
    <source>
        <dbReference type="Proteomes" id="UP000775872"/>
    </source>
</evidence>
<name>A0A9N9VYR2_9HYPO</name>